<dbReference type="InterPro" id="IPR000257">
    <property type="entry name" value="Uroporphyrinogen_deCOase"/>
</dbReference>
<evidence type="ECO:0000256" key="2">
    <source>
        <dbReference type="ARBA" id="ARBA00004804"/>
    </source>
</evidence>
<dbReference type="InterPro" id="IPR006361">
    <property type="entry name" value="Uroporphyrinogen_deCO2ase_HemE"/>
</dbReference>
<keyword evidence="7 12" id="KW-0210">Decarboxylase</keyword>
<dbReference type="GO" id="GO:0004853">
    <property type="term" value="F:uroporphyrinogen decarboxylase activity"/>
    <property type="evidence" value="ECO:0007669"/>
    <property type="project" value="UniProtKB-EC"/>
</dbReference>
<dbReference type="Gene3D" id="3.20.20.210">
    <property type="match status" value="1"/>
</dbReference>
<dbReference type="AlphaFoldDB" id="A0A8J5D1X3"/>
<dbReference type="PANTHER" id="PTHR21091:SF169">
    <property type="entry name" value="UROPORPHYRINOGEN DECARBOXYLASE"/>
    <property type="match status" value="1"/>
</dbReference>
<dbReference type="EC" id="4.1.1.37" evidence="4 12"/>
<gene>
    <name evidence="16" type="primary">UROD</name>
    <name evidence="16" type="ORF">GWK47_029696</name>
</gene>
<evidence type="ECO:0000256" key="4">
    <source>
        <dbReference type="ARBA" id="ARBA00012288"/>
    </source>
</evidence>
<dbReference type="PANTHER" id="PTHR21091">
    <property type="entry name" value="METHYLTETRAHYDROFOLATE:HOMOCYSTEINE METHYLTRANSFERASE RELATED"/>
    <property type="match status" value="1"/>
</dbReference>
<dbReference type="CDD" id="cd00717">
    <property type="entry name" value="URO-D"/>
    <property type="match status" value="1"/>
</dbReference>
<dbReference type="GO" id="GO:0005829">
    <property type="term" value="C:cytosol"/>
    <property type="evidence" value="ECO:0007669"/>
    <property type="project" value="TreeGrafter"/>
</dbReference>
<comment type="catalytic activity">
    <reaction evidence="11">
        <text>uroporphyrinogen III + 4 H(+) = coproporphyrinogen III + 4 CO2</text>
        <dbReference type="Rhea" id="RHEA:19865"/>
        <dbReference type="ChEBI" id="CHEBI:15378"/>
        <dbReference type="ChEBI" id="CHEBI:16526"/>
        <dbReference type="ChEBI" id="CHEBI:57308"/>
        <dbReference type="ChEBI" id="CHEBI:57309"/>
        <dbReference type="EC" id="4.1.1.37"/>
    </reaction>
    <physiologicalReaction direction="left-to-right" evidence="11">
        <dbReference type="Rhea" id="RHEA:19866"/>
    </physiologicalReaction>
</comment>
<protein>
    <recommendedName>
        <fullName evidence="5 12">Uroporphyrinogen decarboxylase</fullName>
        <ecNumber evidence="4 12">4.1.1.37</ecNumber>
    </recommendedName>
</protein>
<organism evidence="16 17">
    <name type="scientific">Chionoecetes opilio</name>
    <name type="common">Atlantic snow crab</name>
    <name type="synonym">Cancer opilio</name>
    <dbReference type="NCBI Taxonomy" id="41210"/>
    <lineage>
        <taxon>Eukaryota</taxon>
        <taxon>Metazoa</taxon>
        <taxon>Ecdysozoa</taxon>
        <taxon>Arthropoda</taxon>
        <taxon>Crustacea</taxon>
        <taxon>Multicrustacea</taxon>
        <taxon>Malacostraca</taxon>
        <taxon>Eumalacostraca</taxon>
        <taxon>Eucarida</taxon>
        <taxon>Decapoda</taxon>
        <taxon>Pleocyemata</taxon>
        <taxon>Brachyura</taxon>
        <taxon>Eubrachyura</taxon>
        <taxon>Majoidea</taxon>
        <taxon>Majidae</taxon>
        <taxon>Chionoecetes</taxon>
    </lineage>
</organism>
<dbReference type="PROSITE" id="PS00906">
    <property type="entry name" value="UROD_1"/>
    <property type="match status" value="1"/>
</dbReference>
<evidence type="ECO:0000256" key="8">
    <source>
        <dbReference type="ARBA" id="ARBA00023133"/>
    </source>
</evidence>
<evidence type="ECO:0000256" key="10">
    <source>
        <dbReference type="ARBA" id="ARBA00023244"/>
    </source>
</evidence>
<evidence type="ECO:0000313" key="17">
    <source>
        <dbReference type="Proteomes" id="UP000770661"/>
    </source>
</evidence>
<proteinExistence type="inferred from homology"/>
<evidence type="ECO:0000259" key="14">
    <source>
        <dbReference type="PROSITE" id="PS00906"/>
    </source>
</evidence>
<evidence type="ECO:0000256" key="1">
    <source>
        <dbReference type="ARBA" id="ARBA00004496"/>
    </source>
</evidence>
<keyword evidence="9 12" id="KW-0456">Lyase</keyword>
<evidence type="ECO:0000256" key="11">
    <source>
        <dbReference type="ARBA" id="ARBA00048411"/>
    </source>
</evidence>
<evidence type="ECO:0000313" key="16">
    <source>
        <dbReference type="EMBL" id="KAG0729754.1"/>
    </source>
</evidence>
<comment type="similarity">
    <text evidence="3 13">Belongs to the uroporphyrinogen decarboxylase family.</text>
</comment>
<name>A0A8J5D1X3_CHIOP</name>
<evidence type="ECO:0000256" key="12">
    <source>
        <dbReference type="RuleBase" id="RU000554"/>
    </source>
</evidence>
<evidence type="ECO:0000256" key="7">
    <source>
        <dbReference type="ARBA" id="ARBA00022793"/>
    </source>
</evidence>
<evidence type="ECO:0000256" key="9">
    <source>
        <dbReference type="ARBA" id="ARBA00023239"/>
    </source>
</evidence>
<reference evidence="16" key="1">
    <citation type="submission" date="2020-07" db="EMBL/GenBank/DDBJ databases">
        <title>The High-quality genome of the commercially important snow crab, Chionoecetes opilio.</title>
        <authorList>
            <person name="Jeong J.-H."/>
            <person name="Ryu S."/>
        </authorList>
    </citation>
    <scope>NUCLEOTIDE SEQUENCE</scope>
    <source>
        <strain evidence="16">MADBK_172401_WGS</strain>
        <tissue evidence="16">Digestive gland</tissue>
    </source>
</reference>
<dbReference type="UniPathway" id="UPA00251">
    <property type="reaction ID" value="UER00321"/>
</dbReference>
<dbReference type="Pfam" id="PF01208">
    <property type="entry name" value="URO-D"/>
    <property type="match status" value="1"/>
</dbReference>
<feature type="domain" description="Uroporphyrinogen decarboxylase (URO-D)" evidence="15">
    <location>
        <begin position="160"/>
        <end position="176"/>
    </location>
</feature>
<dbReference type="SUPFAM" id="SSF51726">
    <property type="entry name" value="UROD/MetE-like"/>
    <property type="match status" value="1"/>
</dbReference>
<comment type="subcellular location">
    <subcellularLocation>
        <location evidence="1">Cytoplasm</location>
    </subcellularLocation>
</comment>
<accession>A0A8J5D1X3</accession>
<sequence>MDHVFHKPTPDIFVFQSGFPAMVNDRLLRAARGEEVDQVPVWVMRQAGRYLPEFREVRAKHDFFTMCQTPSLSCQVTLQPLDRFPLDAAIIFSDILVIPQALGMEVEMRPGEGPVFPSPLRGPEDLSLLAPPGDACTKLKYVFDALTLTRKELKGKATLIGFSGAPWTIMAYMIEGKGSKTMSNAKGWLYKHREASHKLLKIITDATVHYLVGQVQAGAQVLQVFESHAEHLGPQLFREFALPYLKQICDQVKEQVQRLGLPDIPMIVFPKGGHYALKDVAALKYEVIGIDWTVDPTLARELVGPTKVLQGNLDPCALYSDQKSIDAAVKDMVQKFGRRRYIANLGHGMYPDMNPDHLAAFVQAVQKHSKD</sequence>
<dbReference type="PROSITE" id="PS00907">
    <property type="entry name" value="UROD_2"/>
    <property type="match status" value="1"/>
</dbReference>
<dbReference type="NCBIfam" id="TIGR01464">
    <property type="entry name" value="hemE"/>
    <property type="match status" value="1"/>
</dbReference>
<dbReference type="Proteomes" id="UP000770661">
    <property type="component" value="Unassembled WGS sequence"/>
</dbReference>
<dbReference type="FunFam" id="3.20.20.210:FF:000004">
    <property type="entry name" value="Uroporphyrinogen decarboxylase"/>
    <property type="match status" value="1"/>
</dbReference>
<evidence type="ECO:0000256" key="3">
    <source>
        <dbReference type="ARBA" id="ARBA00009935"/>
    </source>
</evidence>
<dbReference type="EMBL" id="JACEEZ010000869">
    <property type="protein sequence ID" value="KAG0729754.1"/>
    <property type="molecule type" value="Genomic_DNA"/>
</dbReference>
<dbReference type="HAMAP" id="MF_00218">
    <property type="entry name" value="URO_D"/>
    <property type="match status" value="1"/>
</dbReference>
<evidence type="ECO:0000259" key="15">
    <source>
        <dbReference type="PROSITE" id="PS00907"/>
    </source>
</evidence>
<evidence type="ECO:0000256" key="13">
    <source>
        <dbReference type="RuleBase" id="RU004169"/>
    </source>
</evidence>
<evidence type="ECO:0000256" key="5">
    <source>
        <dbReference type="ARBA" id="ARBA00014308"/>
    </source>
</evidence>
<feature type="domain" description="Uroporphyrinogen decarboxylase (URO-D)" evidence="14">
    <location>
        <begin position="40"/>
        <end position="49"/>
    </location>
</feature>
<keyword evidence="17" id="KW-1185">Reference proteome</keyword>
<comment type="caution">
    <text evidence="16">The sequence shown here is derived from an EMBL/GenBank/DDBJ whole genome shotgun (WGS) entry which is preliminary data.</text>
</comment>
<keyword evidence="10 12" id="KW-0627">Porphyrin biosynthesis</keyword>
<keyword evidence="6" id="KW-0963">Cytoplasm</keyword>
<keyword evidence="8" id="KW-0350">Heme biosynthesis</keyword>
<comment type="pathway">
    <text evidence="2 12">Porphyrin-containing compound metabolism; protoporphyrin-IX biosynthesis; coproporphyrinogen-III from 5-aminolevulinate: step 4/4.</text>
</comment>
<evidence type="ECO:0000256" key="6">
    <source>
        <dbReference type="ARBA" id="ARBA00022490"/>
    </source>
</evidence>
<dbReference type="GO" id="GO:0006782">
    <property type="term" value="P:protoporphyrinogen IX biosynthetic process"/>
    <property type="evidence" value="ECO:0007669"/>
    <property type="project" value="UniProtKB-UniPathway"/>
</dbReference>
<dbReference type="InterPro" id="IPR038071">
    <property type="entry name" value="UROD/MetE-like_sf"/>
</dbReference>
<dbReference type="OrthoDB" id="339900at2759"/>